<organism evidence="1 2">
    <name type="scientific">Natrinema salaciae</name>
    <dbReference type="NCBI Taxonomy" id="1186196"/>
    <lineage>
        <taxon>Archaea</taxon>
        <taxon>Methanobacteriati</taxon>
        <taxon>Methanobacteriota</taxon>
        <taxon>Stenosarchaea group</taxon>
        <taxon>Halobacteria</taxon>
        <taxon>Halobacteriales</taxon>
        <taxon>Natrialbaceae</taxon>
        <taxon>Natrinema</taxon>
    </lineage>
</organism>
<dbReference type="OrthoDB" id="232030at2157"/>
<proteinExistence type="predicted"/>
<name>A0A1H9NX96_9EURY</name>
<reference evidence="2" key="1">
    <citation type="submission" date="2016-10" db="EMBL/GenBank/DDBJ databases">
        <authorList>
            <person name="Varghese N."/>
            <person name="Submissions S."/>
        </authorList>
    </citation>
    <scope>NUCLEOTIDE SEQUENCE [LARGE SCALE GENOMIC DNA]</scope>
    <source>
        <strain evidence="2">DSM 25055</strain>
    </source>
</reference>
<accession>A0A1H9NX96</accession>
<dbReference type="Proteomes" id="UP000199114">
    <property type="component" value="Unassembled WGS sequence"/>
</dbReference>
<protein>
    <submittedName>
        <fullName evidence="1">FmdE, Molybdenum formylmethanofuran dehydrogenase operon</fullName>
    </submittedName>
</protein>
<evidence type="ECO:0000313" key="1">
    <source>
        <dbReference type="EMBL" id="SER40560.1"/>
    </source>
</evidence>
<evidence type="ECO:0000313" key="2">
    <source>
        <dbReference type="Proteomes" id="UP000199114"/>
    </source>
</evidence>
<keyword evidence="2" id="KW-1185">Reference proteome</keyword>
<dbReference type="STRING" id="1186196.SAMN04489841_3778"/>
<gene>
    <name evidence="1" type="ORF">SAMN04489841_3778</name>
</gene>
<dbReference type="AlphaFoldDB" id="A0A1H9NX96"/>
<sequence length="222" mass="23856">MSQPTHTNQTNWSIDYEAIDPIRIRDPVAEALAVLEPGEPFVISYADVVTAAGHSCPTAAGAYRITQLGLEALYPGTELPVRSDIVVTAGGPKDDAAYGVMSRLVSYVTGAAEEDGFGGLAGGYGDRRNHLHFDDLEADGLTFSFERSDTDDVVRVTYHVSDVPDAGPTTQYLGKCIDGEATAEERAAFAEAWHGRVRTVLTDDDLFTVERTGDGARTVTRD</sequence>
<dbReference type="EMBL" id="FOFD01000005">
    <property type="protein sequence ID" value="SER40560.1"/>
    <property type="molecule type" value="Genomic_DNA"/>
</dbReference>
<dbReference type="RefSeq" id="WP_090620461.1">
    <property type="nucleotide sequence ID" value="NZ_FOFD01000005.1"/>
</dbReference>